<evidence type="ECO:0000313" key="3">
    <source>
        <dbReference type="Proteomes" id="UP001611415"/>
    </source>
</evidence>
<keyword evidence="1" id="KW-0732">Signal</keyword>
<name>A0ABW7X229_9NOCA</name>
<sequence>MRAGWRRRVAGVTAALAMTIVAAAGCGQTIPGVPEPVGAGEPANTNFDKLLRECEVVDATKIGEIVGKAQIVEGSFLGAVCMWDVHDAPGGMAMVTLNWYELGTLNNEKITNDKLGYLSESVTVQSSRALQTRRPNDPHSCGVSASAADSGVVGWWINYRPGSSHPDPCAAAKQLLELTLNLAR</sequence>
<reference evidence="2 3" key="1">
    <citation type="submission" date="2024-10" db="EMBL/GenBank/DDBJ databases">
        <title>The Natural Products Discovery Center: Release of the First 8490 Sequenced Strains for Exploring Actinobacteria Biosynthetic Diversity.</title>
        <authorList>
            <person name="Kalkreuter E."/>
            <person name="Kautsar S.A."/>
            <person name="Yang D."/>
            <person name="Bader C.D."/>
            <person name="Teijaro C.N."/>
            <person name="Fluegel L."/>
            <person name="Davis C.M."/>
            <person name="Simpson J.R."/>
            <person name="Lauterbach L."/>
            <person name="Steele A.D."/>
            <person name="Gui C."/>
            <person name="Meng S."/>
            <person name="Li G."/>
            <person name="Viehrig K."/>
            <person name="Ye F."/>
            <person name="Su P."/>
            <person name="Kiefer A.F."/>
            <person name="Nichols A."/>
            <person name="Cepeda A.J."/>
            <person name="Yan W."/>
            <person name="Fan B."/>
            <person name="Jiang Y."/>
            <person name="Adhikari A."/>
            <person name="Zheng C.-J."/>
            <person name="Schuster L."/>
            <person name="Cowan T.M."/>
            <person name="Smanski M.J."/>
            <person name="Chevrette M.G."/>
            <person name="De Carvalho L.P.S."/>
            <person name="Shen B."/>
        </authorList>
    </citation>
    <scope>NUCLEOTIDE SEQUENCE [LARGE SCALE GENOMIC DNA]</scope>
    <source>
        <strain evidence="2 3">NPDC019275</strain>
    </source>
</reference>
<organism evidence="2 3">
    <name type="scientific">Nocardia xishanensis</name>
    <dbReference type="NCBI Taxonomy" id="238964"/>
    <lineage>
        <taxon>Bacteria</taxon>
        <taxon>Bacillati</taxon>
        <taxon>Actinomycetota</taxon>
        <taxon>Actinomycetes</taxon>
        <taxon>Mycobacteriales</taxon>
        <taxon>Nocardiaceae</taxon>
        <taxon>Nocardia</taxon>
    </lineage>
</organism>
<dbReference type="Proteomes" id="UP001611415">
    <property type="component" value="Unassembled WGS sequence"/>
</dbReference>
<evidence type="ECO:0000256" key="1">
    <source>
        <dbReference type="SAM" id="SignalP"/>
    </source>
</evidence>
<proteinExistence type="predicted"/>
<dbReference type="RefSeq" id="WP_357401111.1">
    <property type="nucleotide sequence ID" value="NZ_JBEYCD010000002.1"/>
</dbReference>
<dbReference type="PROSITE" id="PS51257">
    <property type="entry name" value="PROKAR_LIPOPROTEIN"/>
    <property type="match status" value="1"/>
</dbReference>
<evidence type="ECO:0000313" key="2">
    <source>
        <dbReference type="EMBL" id="MFI2475160.1"/>
    </source>
</evidence>
<comment type="caution">
    <text evidence="2">The sequence shown here is derived from an EMBL/GenBank/DDBJ whole genome shotgun (WGS) entry which is preliminary data.</text>
</comment>
<dbReference type="EMBL" id="JBIRYO010000010">
    <property type="protein sequence ID" value="MFI2475160.1"/>
    <property type="molecule type" value="Genomic_DNA"/>
</dbReference>
<keyword evidence="3" id="KW-1185">Reference proteome</keyword>
<gene>
    <name evidence="2" type="ORF">ACH49W_17415</name>
</gene>
<dbReference type="InterPro" id="IPR024520">
    <property type="entry name" value="DUF3558"/>
</dbReference>
<feature type="chain" id="PRO_5045499057" evidence="1">
    <location>
        <begin position="24"/>
        <end position="184"/>
    </location>
</feature>
<protein>
    <submittedName>
        <fullName evidence="2">DUF3558 domain-containing protein</fullName>
    </submittedName>
</protein>
<dbReference type="Pfam" id="PF12079">
    <property type="entry name" value="DUF3558"/>
    <property type="match status" value="1"/>
</dbReference>
<feature type="signal peptide" evidence="1">
    <location>
        <begin position="1"/>
        <end position="23"/>
    </location>
</feature>
<accession>A0ABW7X229</accession>